<keyword evidence="9" id="KW-0411">Iron-sulfur</keyword>
<protein>
    <submittedName>
        <fullName evidence="16">Cytochrome c oxidase assembly protein COX11</fullName>
    </submittedName>
</protein>
<evidence type="ECO:0000256" key="9">
    <source>
        <dbReference type="ARBA" id="ARBA00023014"/>
    </source>
</evidence>
<proteinExistence type="inferred from homology"/>
<gene>
    <name evidence="17" type="primary">cox11</name>
    <name evidence="16" type="ORF">SJAG_03322</name>
</gene>
<dbReference type="NCBIfam" id="NF003465">
    <property type="entry name" value="PRK05089.1"/>
    <property type="match status" value="1"/>
</dbReference>
<dbReference type="Gene3D" id="2.60.370.10">
    <property type="entry name" value="Ctag/Cox11"/>
    <property type="match status" value="1"/>
</dbReference>
<dbReference type="InterPro" id="IPR023471">
    <property type="entry name" value="CtaG/Cox11_dom_sf"/>
</dbReference>
<dbReference type="OMA" id="LPWKEES"/>
<evidence type="ECO:0000256" key="14">
    <source>
        <dbReference type="ARBA" id="ARBA00061641"/>
    </source>
</evidence>
<accession>B6K3X6</accession>
<evidence type="ECO:0000313" key="17">
    <source>
        <dbReference type="JaponicusDB" id="SJAG_03322"/>
    </source>
</evidence>
<evidence type="ECO:0000256" key="2">
    <source>
        <dbReference type="ARBA" id="ARBA00004243"/>
    </source>
</evidence>
<dbReference type="VEuPathDB" id="FungiDB:SJAG_03322"/>
<dbReference type="InterPro" id="IPR029063">
    <property type="entry name" value="SAM-dependent_MTases_sf"/>
</dbReference>
<dbReference type="eggNOG" id="KOG2539">
    <property type="taxonomic scope" value="Eukaryota"/>
</dbReference>
<dbReference type="InterPro" id="IPR007533">
    <property type="entry name" value="Cyt_c_oxidase_assmbl_CtaG"/>
</dbReference>
<dbReference type="GO" id="GO:0005759">
    <property type="term" value="C:mitochondrial matrix"/>
    <property type="evidence" value="ECO:0007669"/>
    <property type="project" value="UniProtKB-ARBA"/>
</dbReference>
<dbReference type="eggNOG" id="KOG2540">
    <property type="taxonomic scope" value="Eukaryota"/>
</dbReference>
<reference evidence="16 18" key="1">
    <citation type="journal article" date="2011" name="Science">
        <title>Comparative functional genomics of the fission yeasts.</title>
        <authorList>
            <person name="Rhind N."/>
            <person name="Chen Z."/>
            <person name="Yassour M."/>
            <person name="Thompson D.A."/>
            <person name="Haas B.J."/>
            <person name="Habib N."/>
            <person name="Wapinski I."/>
            <person name="Roy S."/>
            <person name="Lin M.F."/>
            <person name="Heiman D.I."/>
            <person name="Young S.K."/>
            <person name="Furuya K."/>
            <person name="Guo Y."/>
            <person name="Pidoux A."/>
            <person name="Chen H.M."/>
            <person name="Robbertse B."/>
            <person name="Goldberg J.M."/>
            <person name="Aoki K."/>
            <person name="Bayne E.H."/>
            <person name="Berlin A.M."/>
            <person name="Desjardins C.A."/>
            <person name="Dobbs E."/>
            <person name="Dukaj L."/>
            <person name="Fan L."/>
            <person name="FitzGerald M.G."/>
            <person name="French C."/>
            <person name="Gujja S."/>
            <person name="Hansen K."/>
            <person name="Keifenheim D."/>
            <person name="Levin J.Z."/>
            <person name="Mosher R.A."/>
            <person name="Mueller C.A."/>
            <person name="Pfiffner J."/>
            <person name="Priest M."/>
            <person name="Russ C."/>
            <person name="Smialowska A."/>
            <person name="Swoboda P."/>
            <person name="Sykes S.M."/>
            <person name="Vaughn M."/>
            <person name="Vengrova S."/>
            <person name="Yoder R."/>
            <person name="Zeng Q."/>
            <person name="Allshire R."/>
            <person name="Baulcombe D."/>
            <person name="Birren B.W."/>
            <person name="Brown W."/>
            <person name="Ekwall K."/>
            <person name="Kellis M."/>
            <person name="Leatherwood J."/>
            <person name="Levin H."/>
            <person name="Margalit H."/>
            <person name="Martienssen R."/>
            <person name="Nieduszynski C.A."/>
            <person name="Spatafora J.W."/>
            <person name="Friedman N."/>
            <person name="Dalgaard J.Z."/>
            <person name="Baumann P."/>
            <person name="Niki H."/>
            <person name="Regev A."/>
            <person name="Nusbaum C."/>
        </authorList>
    </citation>
    <scope>NUCLEOTIDE SEQUENCE [LARGE SCALE GENOMIC DNA]</scope>
    <source>
        <strain evidence="18">yFS275 / FY16936</strain>
    </source>
</reference>
<dbReference type="SUPFAM" id="SSF110111">
    <property type="entry name" value="Ctag/Cox11"/>
    <property type="match status" value="1"/>
</dbReference>
<keyword evidence="11" id="KW-0472">Membrane</keyword>
<evidence type="ECO:0000256" key="5">
    <source>
        <dbReference type="ARBA" id="ARBA00022792"/>
    </source>
</evidence>
<dbReference type="HAMAP" id="MF_00155">
    <property type="entry name" value="CtaG"/>
    <property type="match status" value="1"/>
</dbReference>
<keyword evidence="7" id="KW-1133">Transmembrane helix</keyword>
<evidence type="ECO:0000313" key="16">
    <source>
        <dbReference type="EMBL" id="EEB08183.1"/>
    </source>
</evidence>
<dbReference type="GeneID" id="7052487"/>
<evidence type="ECO:0000256" key="8">
    <source>
        <dbReference type="ARBA" id="ARBA00023004"/>
    </source>
</evidence>
<name>B6K3X6_SCHJY</name>
<evidence type="ECO:0000256" key="12">
    <source>
        <dbReference type="ARBA" id="ARBA00045681"/>
    </source>
</evidence>
<organism evidence="16 18">
    <name type="scientific">Schizosaccharomyces japonicus (strain yFS275 / FY16936)</name>
    <name type="common">Fission yeast</name>
    <dbReference type="NCBI Taxonomy" id="402676"/>
    <lineage>
        <taxon>Eukaryota</taxon>
        <taxon>Fungi</taxon>
        <taxon>Dikarya</taxon>
        <taxon>Ascomycota</taxon>
        <taxon>Taphrinomycotina</taxon>
        <taxon>Schizosaccharomycetes</taxon>
        <taxon>Schizosaccharomycetales</taxon>
        <taxon>Schizosaccharomycetaceae</taxon>
        <taxon>Schizosaccharomyces</taxon>
    </lineage>
</organism>
<keyword evidence="3" id="KW-0812">Transmembrane</keyword>
<comment type="subunit">
    <text evidence="15">Associates with the mitochondrial ribosome (mitoribosome). Only transiently interacts with the mitoribosome.</text>
</comment>
<comment type="function">
    <text evidence="1">Exerts its effect at some terminal stage of cytochrome c oxidase synthesis, probably by being involved in the insertion of the copper B into subunit I.</text>
</comment>
<dbReference type="GO" id="GO:0051536">
    <property type="term" value="F:iron-sulfur cluster binding"/>
    <property type="evidence" value="ECO:0007669"/>
    <property type="project" value="UniProtKB-KW"/>
</dbReference>
<dbReference type="Proteomes" id="UP000001744">
    <property type="component" value="Unassembled WGS sequence"/>
</dbReference>
<keyword evidence="4" id="KW-0479">Metal-binding</keyword>
<evidence type="ECO:0000313" key="18">
    <source>
        <dbReference type="Proteomes" id="UP000001744"/>
    </source>
</evidence>
<dbReference type="JaponicusDB" id="SJAG_03322">
    <property type="gene designation" value="cox11"/>
</dbReference>
<dbReference type="GO" id="GO:0008168">
    <property type="term" value="F:methyltransferase activity"/>
    <property type="evidence" value="ECO:0007669"/>
    <property type="project" value="InterPro"/>
</dbReference>
<dbReference type="AlphaFoldDB" id="B6K3X6"/>
<keyword evidence="10" id="KW-0496">Mitochondrion</keyword>
<dbReference type="GO" id="GO:0005507">
    <property type="term" value="F:copper ion binding"/>
    <property type="evidence" value="ECO:0007669"/>
    <property type="project" value="InterPro"/>
</dbReference>
<dbReference type="PANTHER" id="PTHR21320:SF3">
    <property type="entry name" value="CYTOCHROME C OXIDASE ASSEMBLY PROTEIN COX11, MITOCHONDRIAL-RELATED"/>
    <property type="match status" value="1"/>
</dbReference>
<dbReference type="OrthoDB" id="1704689at2759"/>
<evidence type="ECO:0000256" key="6">
    <source>
        <dbReference type="ARBA" id="ARBA00022946"/>
    </source>
</evidence>
<dbReference type="RefSeq" id="XP_002174476.1">
    <property type="nucleotide sequence ID" value="XM_002174440.2"/>
</dbReference>
<evidence type="ECO:0000256" key="7">
    <source>
        <dbReference type="ARBA" id="ARBA00022989"/>
    </source>
</evidence>
<dbReference type="STRING" id="402676.B6K3X6"/>
<keyword evidence="6" id="KW-0809">Transit peptide</keyword>
<evidence type="ECO:0000256" key="10">
    <source>
        <dbReference type="ARBA" id="ARBA00023128"/>
    </source>
</evidence>
<keyword evidence="18" id="KW-1185">Reference proteome</keyword>
<dbReference type="EMBL" id="KE651167">
    <property type="protein sequence ID" value="EEB08183.1"/>
    <property type="molecule type" value="Genomic_DNA"/>
</dbReference>
<comment type="similarity">
    <text evidence="13">In the N-terminal section; belongs to the methyltransferase superfamily. Rsm22 family.</text>
</comment>
<keyword evidence="5" id="KW-0999">Mitochondrion inner membrane</keyword>
<comment type="subcellular location">
    <subcellularLocation>
        <location evidence="2">Mitochondrion inner membrane</location>
        <topology evidence="2">Single-pass membrane protein</topology>
        <orientation evidence="2">Intermembrane side</orientation>
    </subcellularLocation>
</comment>
<dbReference type="Pfam" id="PF04442">
    <property type="entry name" value="CtaG_Cox11"/>
    <property type="match status" value="1"/>
</dbReference>
<evidence type="ECO:0000256" key="11">
    <source>
        <dbReference type="ARBA" id="ARBA00023136"/>
    </source>
</evidence>
<dbReference type="Pfam" id="PF09243">
    <property type="entry name" value="Rsm22"/>
    <property type="match status" value="1"/>
</dbReference>
<dbReference type="GO" id="GO:0005743">
    <property type="term" value="C:mitochondrial inner membrane"/>
    <property type="evidence" value="ECO:0000318"/>
    <property type="project" value="GO_Central"/>
</dbReference>
<evidence type="ECO:0000256" key="4">
    <source>
        <dbReference type="ARBA" id="ARBA00022723"/>
    </source>
</evidence>
<comment type="function">
    <text evidence="12">Mitochondrial ribosome (mitoribosome) assembly factor. Binds at the interface of the head and body domains of the mitochondrial small ribosomal subunit (mt-SSU), occluding the mRNA channel and preventing compaction of the head domain towards the body. Probable inactive methyltransferase: retains the characteristic folding and ability to bind S-adenosyl-L-methionine, but it probably lost its methyltransferase activity.</text>
</comment>
<evidence type="ECO:0000256" key="15">
    <source>
        <dbReference type="ARBA" id="ARBA00065979"/>
    </source>
</evidence>
<comment type="similarity">
    <text evidence="14">In the C-terminal section; belongs to the COX11/CtaG family.</text>
</comment>
<evidence type="ECO:0000256" key="3">
    <source>
        <dbReference type="ARBA" id="ARBA00022692"/>
    </source>
</evidence>
<evidence type="ECO:0000256" key="13">
    <source>
        <dbReference type="ARBA" id="ARBA00061184"/>
    </source>
</evidence>
<dbReference type="FunFam" id="2.60.370.10:FF:000001">
    <property type="entry name" value="COX11 cytochrome c oxidase assembly homolog"/>
    <property type="match status" value="1"/>
</dbReference>
<dbReference type="HOGENOM" id="CLU_425883_0_0_1"/>
<dbReference type="PANTHER" id="PTHR21320">
    <property type="entry name" value="CYTOCHROME C OXIDASE ASSEMBLY PROTEIN COX11-RELATED"/>
    <property type="match status" value="1"/>
</dbReference>
<keyword evidence="8" id="KW-0408">Iron</keyword>
<dbReference type="SUPFAM" id="SSF53335">
    <property type="entry name" value="S-adenosyl-L-methionine-dependent methyltransferases"/>
    <property type="match status" value="1"/>
</dbReference>
<dbReference type="GO" id="GO:0006412">
    <property type="term" value="P:translation"/>
    <property type="evidence" value="ECO:0007669"/>
    <property type="project" value="InterPro"/>
</dbReference>
<sequence>MFENIICKTFFRRNIGHFKTSFFLNWVKKKEHQVNCHILKRKASTTSASEWVNKDIYDLQTQSLSTDINNEPISSTQSSLWRQQRQSGELHVHTTLNVVVDQHLAKQNRSLLGREINNLKSFQSELWKSKDTLITQKPPRQLTELEVMAYLSASLPPQYAALHNVFGEIALRIPEFLRRSGLRLFDYGFGPALGAIACSQYMKEPLHALVHEGNPFMHNIADDLAHQYQSQTDIFAQFHITKLLPFSTEGTFDIFVLSNRLNEMKTDGEFYSFLRRIWSLVSDQDGLLILVEDGSPRSFQTLSRARSFLLKKSPNTDESNTSSKVHVVSPCPHDMECPMQKAPSHFKSCAFTQHFYRPVWMREYSKYKYANRSTAYSNFSYCVLRKGKPRPPVHDYLSTDGLELASDDLPQSFHQWPRIVQPVMKRRGHVAMDVCTSKGCLARYVYTKSQGTETYRMARKSKLGDAFPISPKTIIRYYHSHTPSSHNLFHSISPCCSPRASYQRPGNDSFRRRTTTNYMIALSIFALGVTYSSVPLYRLFCSKTGYGGTVNTDNTRMSAERMVPRNEARRIRIKFNGDVGGSLDWRLWPQQRELWVLPGETALAFYSAENKSDHDIIGVATYNIVPEQAALYFNKVACFCFEEQRLDAHEKVDLPVFFFIDPEFDDDPNMKNVDEILLSYTFFQARFDKQGNLQTVS</sequence>
<dbReference type="InterPro" id="IPR015324">
    <property type="entry name" value="Ribosomal_Rsm22-like"/>
</dbReference>
<evidence type="ECO:0000256" key="1">
    <source>
        <dbReference type="ARBA" id="ARBA00004007"/>
    </source>
</evidence>